<organism evidence="2 3">
    <name type="scientific">Lymnaea stagnalis</name>
    <name type="common">Great pond snail</name>
    <name type="synonym">Helix stagnalis</name>
    <dbReference type="NCBI Taxonomy" id="6523"/>
    <lineage>
        <taxon>Eukaryota</taxon>
        <taxon>Metazoa</taxon>
        <taxon>Spiralia</taxon>
        <taxon>Lophotrochozoa</taxon>
        <taxon>Mollusca</taxon>
        <taxon>Gastropoda</taxon>
        <taxon>Heterobranchia</taxon>
        <taxon>Euthyneura</taxon>
        <taxon>Panpulmonata</taxon>
        <taxon>Hygrophila</taxon>
        <taxon>Lymnaeoidea</taxon>
        <taxon>Lymnaeidae</taxon>
        <taxon>Lymnaea</taxon>
    </lineage>
</organism>
<dbReference type="GO" id="GO:0033617">
    <property type="term" value="P:mitochondrial respiratory chain complex IV assembly"/>
    <property type="evidence" value="ECO:0007669"/>
    <property type="project" value="InterPro"/>
</dbReference>
<reference evidence="2 3" key="1">
    <citation type="submission" date="2024-04" db="EMBL/GenBank/DDBJ databases">
        <authorList>
            <consortium name="Genoscope - CEA"/>
            <person name="William W."/>
        </authorList>
    </citation>
    <scope>NUCLEOTIDE SEQUENCE [LARGE SCALE GENOMIC DNA]</scope>
</reference>
<keyword evidence="3" id="KW-1185">Reference proteome</keyword>
<sequence>MNSVKRNFKSIIVIGTVVGGIVVASYSVIIAPFLNPTPWKEEQIRSRQGIDREKIQPGNMKVWTDPFERKSD</sequence>
<comment type="caution">
    <text evidence="2">The sequence shown here is derived from an EMBL/GenBank/DDBJ whole genome shotgun (WGS) entry which is preliminary data.</text>
</comment>
<feature type="transmembrane region" description="Helical" evidence="1">
    <location>
        <begin position="12"/>
        <end position="34"/>
    </location>
</feature>
<evidence type="ECO:0008006" key="4">
    <source>
        <dbReference type="Google" id="ProtNLM"/>
    </source>
</evidence>
<gene>
    <name evidence="2" type="ORF">GSLYS_00002498001</name>
</gene>
<dbReference type="AlphaFoldDB" id="A0AAV2H4J8"/>
<evidence type="ECO:0000313" key="3">
    <source>
        <dbReference type="Proteomes" id="UP001497497"/>
    </source>
</evidence>
<dbReference type="PANTHER" id="PTHR34923:SF1">
    <property type="entry name" value="SMALL INTEGRAL MEMBRANE PROTEIN 20"/>
    <property type="match status" value="1"/>
</dbReference>
<keyword evidence="1" id="KW-1133">Transmembrane helix</keyword>
<dbReference type="InterPro" id="IPR027917">
    <property type="entry name" value="MITRAC7/Phoenixin"/>
</dbReference>
<evidence type="ECO:0000256" key="1">
    <source>
        <dbReference type="SAM" id="Phobius"/>
    </source>
</evidence>
<protein>
    <recommendedName>
        <fullName evidence="4">Small integral membrane protein 20</fullName>
    </recommendedName>
</protein>
<dbReference type="GO" id="GO:0005743">
    <property type="term" value="C:mitochondrial inner membrane"/>
    <property type="evidence" value="ECO:0007669"/>
    <property type="project" value="TreeGrafter"/>
</dbReference>
<evidence type="ECO:0000313" key="2">
    <source>
        <dbReference type="EMBL" id="CAL1528328.1"/>
    </source>
</evidence>
<accession>A0AAV2H4J8</accession>
<dbReference type="Proteomes" id="UP001497497">
    <property type="component" value="Unassembled WGS sequence"/>
</dbReference>
<keyword evidence="1" id="KW-0472">Membrane</keyword>
<proteinExistence type="predicted"/>
<keyword evidence="1" id="KW-0812">Transmembrane</keyword>
<dbReference type="EMBL" id="CAXITT010000030">
    <property type="protein sequence ID" value="CAL1528328.1"/>
    <property type="molecule type" value="Genomic_DNA"/>
</dbReference>
<dbReference type="PANTHER" id="PTHR34923">
    <property type="entry name" value="SMALL INTEGRAL MEMBRANE PROTEIN 20"/>
    <property type="match status" value="1"/>
</dbReference>
<name>A0AAV2H4J8_LYMST</name>
<dbReference type="Pfam" id="PF15061">
    <property type="entry name" value="MITRAC7_Phoenixin"/>
    <property type="match status" value="1"/>
</dbReference>